<feature type="non-terminal residue" evidence="1">
    <location>
        <position position="1"/>
    </location>
</feature>
<proteinExistence type="predicted"/>
<sequence length="49" mass="5487">PGGKDYINYSAIITAEPLHDPDDGIQKITVTVKRSDKEVIKLEGYKVDR</sequence>
<evidence type="ECO:0000313" key="1">
    <source>
        <dbReference type="EMBL" id="GAI30919.1"/>
    </source>
</evidence>
<accession>X1PJ67</accession>
<protein>
    <submittedName>
        <fullName evidence="1">Uncharacterized protein</fullName>
    </submittedName>
</protein>
<organism evidence="1">
    <name type="scientific">marine sediment metagenome</name>
    <dbReference type="NCBI Taxonomy" id="412755"/>
    <lineage>
        <taxon>unclassified sequences</taxon>
        <taxon>metagenomes</taxon>
        <taxon>ecological metagenomes</taxon>
    </lineage>
</organism>
<reference evidence="1" key="1">
    <citation type="journal article" date="2014" name="Front. Microbiol.">
        <title>High frequency of phylogenetically diverse reductive dehalogenase-homologous genes in deep subseafloor sedimentary metagenomes.</title>
        <authorList>
            <person name="Kawai M."/>
            <person name="Futagami T."/>
            <person name="Toyoda A."/>
            <person name="Takaki Y."/>
            <person name="Nishi S."/>
            <person name="Hori S."/>
            <person name="Arai W."/>
            <person name="Tsubouchi T."/>
            <person name="Morono Y."/>
            <person name="Uchiyama I."/>
            <person name="Ito T."/>
            <person name="Fujiyama A."/>
            <person name="Inagaki F."/>
            <person name="Takami H."/>
        </authorList>
    </citation>
    <scope>NUCLEOTIDE SEQUENCE</scope>
    <source>
        <strain evidence="1">Expedition CK06-06</strain>
    </source>
</reference>
<gene>
    <name evidence="1" type="ORF">S06H3_26728</name>
</gene>
<dbReference type="AlphaFoldDB" id="X1PJ67"/>
<comment type="caution">
    <text evidence="1">The sequence shown here is derived from an EMBL/GenBank/DDBJ whole genome shotgun (WGS) entry which is preliminary data.</text>
</comment>
<name>X1PJ67_9ZZZZ</name>
<dbReference type="EMBL" id="BARV01015472">
    <property type="protein sequence ID" value="GAI30919.1"/>
    <property type="molecule type" value="Genomic_DNA"/>
</dbReference>